<dbReference type="EMBL" id="BSNM01000003">
    <property type="protein sequence ID" value="GLQ30169.1"/>
    <property type="molecule type" value="Genomic_DNA"/>
</dbReference>
<evidence type="ECO:0000313" key="2">
    <source>
        <dbReference type="EMBL" id="GLQ30169.1"/>
    </source>
</evidence>
<gene>
    <name evidence="2" type="ORF">GCM10007876_06470</name>
</gene>
<comment type="caution">
    <text evidence="2">The sequence shown here is derived from an EMBL/GenBank/DDBJ whole genome shotgun (WGS) entry which is preliminary data.</text>
</comment>
<organism evidence="2 3">
    <name type="scientific">Litoribrevibacter albus</name>
    <dbReference type="NCBI Taxonomy" id="1473156"/>
    <lineage>
        <taxon>Bacteria</taxon>
        <taxon>Pseudomonadati</taxon>
        <taxon>Pseudomonadota</taxon>
        <taxon>Gammaproteobacteria</taxon>
        <taxon>Oceanospirillales</taxon>
        <taxon>Oceanospirillaceae</taxon>
        <taxon>Litoribrevibacter</taxon>
    </lineage>
</organism>
<reference evidence="2" key="2">
    <citation type="submission" date="2023-01" db="EMBL/GenBank/DDBJ databases">
        <title>Draft genome sequence of Litoribrevibacter albus strain NBRC 110071.</title>
        <authorList>
            <person name="Sun Q."/>
            <person name="Mori K."/>
        </authorList>
    </citation>
    <scope>NUCLEOTIDE SEQUENCE</scope>
    <source>
        <strain evidence="2">NBRC 110071</strain>
    </source>
</reference>
<reference evidence="2" key="1">
    <citation type="journal article" date="2014" name="Int. J. Syst. Evol. Microbiol.">
        <title>Complete genome sequence of Corynebacterium casei LMG S-19264T (=DSM 44701T), isolated from a smear-ripened cheese.</title>
        <authorList>
            <consortium name="US DOE Joint Genome Institute (JGI-PGF)"/>
            <person name="Walter F."/>
            <person name="Albersmeier A."/>
            <person name="Kalinowski J."/>
            <person name="Ruckert C."/>
        </authorList>
    </citation>
    <scope>NUCLEOTIDE SEQUENCE</scope>
    <source>
        <strain evidence="2">NBRC 110071</strain>
    </source>
</reference>
<feature type="region of interest" description="Disordered" evidence="1">
    <location>
        <begin position="29"/>
        <end position="48"/>
    </location>
</feature>
<evidence type="ECO:0000313" key="3">
    <source>
        <dbReference type="Proteomes" id="UP001161389"/>
    </source>
</evidence>
<dbReference type="RefSeq" id="WP_284378721.1">
    <property type="nucleotide sequence ID" value="NZ_BSNM01000003.1"/>
</dbReference>
<name>A0AA37S8I3_9GAMM</name>
<dbReference type="AlphaFoldDB" id="A0AA37S8I3"/>
<proteinExistence type="predicted"/>
<protein>
    <submittedName>
        <fullName evidence="2">Uncharacterized protein</fullName>
    </submittedName>
</protein>
<keyword evidence="3" id="KW-1185">Reference proteome</keyword>
<dbReference type="Proteomes" id="UP001161389">
    <property type="component" value="Unassembled WGS sequence"/>
</dbReference>
<evidence type="ECO:0000256" key="1">
    <source>
        <dbReference type="SAM" id="MobiDB-lite"/>
    </source>
</evidence>
<accession>A0AA37S8I3</accession>
<sequence>MSKNKGAKKKSPNAMTKTVIKARNPFALDPLMKKGGAHDKTVKAKRKSSKNLLRKQLAELSRSFLKFF</sequence>